<evidence type="ECO:0000256" key="1">
    <source>
        <dbReference type="SAM" id="MobiDB-lite"/>
    </source>
</evidence>
<keyword evidence="4" id="KW-1185">Reference proteome</keyword>
<proteinExistence type="predicted"/>
<dbReference type="EMBL" id="JH692063">
    <property type="protein sequence ID" value="EIP87720.1"/>
    <property type="molecule type" value="Genomic_DNA"/>
</dbReference>
<dbReference type="Proteomes" id="UP000004682">
    <property type="component" value="Unassembled WGS sequence"/>
</dbReference>
<feature type="region of interest" description="Disordered" evidence="1">
    <location>
        <begin position="59"/>
        <end position="86"/>
    </location>
</feature>
<keyword evidence="2" id="KW-0812">Transmembrane</keyword>
<name>A0ABN0G615_9BURK</name>
<protein>
    <submittedName>
        <fullName evidence="3">Uncharacterized protein</fullName>
    </submittedName>
</protein>
<reference evidence="4" key="1">
    <citation type="journal article" date="2012" name="J. Bacteriol.">
        <title>Revised Genome Sequence of Burkholderia thailandensis MSMB43 with Improved Annotation.</title>
        <authorList>
            <person name="Zhuo Y."/>
            <person name="Liu L."/>
            <person name="Wang Q."/>
            <person name="Liu X."/>
            <person name="Ren B."/>
            <person name="Liu M."/>
            <person name="Ni P."/>
            <person name="Cheng Y.Q."/>
            <person name="Zhang L."/>
        </authorList>
    </citation>
    <scope>NUCLEOTIDE SEQUENCE [LARGE SCALE GENOMIC DNA]</scope>
    <source>
        <strain evidence="4">MSMB43</strain>
    </source>
</reference>
<organism evidence="3 4">
    <name type="scientific">Burkholderia humptydooensis MSMB43</name>
    <dbReference type="NCBI Taxonomy" id="441157"/>
    <lineage>
        <taxon>Bacteria</taxon>
        <taxon>Pseudomonadati</taxon>
        <taxon>Pseudomonadota</taxon>
        <taxon>Betaproteobacteria</taxon>
        <taxon>Burkholderiales</taxon>
        <taxon>Burkholderiaceae</taxon>
        <taxon>Burkholderia</taxon>
        <taxon>pseudomallei group</taxon>
    </lineage>
</organism>
<evidence type="ECO:0000313" key="3">
    <source>
        <dbReference type="EMBL" id="EIP87720.1"/>
    </source>
</evidence>
<keyword evidence="2" id="KW-1133">Transmembrane helix</keyword>
<evidence type="ECO:0000313" key="4">
    <source>
        <dbReference type="Proteomes" id="UP000004682"/>
    </source>
</evidence>
<feature type="region of interest" description="Disordered" evidence="1">
    <location>
        <begin position="1"/>
        <end position="21"/>
    </location>
</feature>
<accession>A0ABN0G615</accession>
<evidence type="ECO:0000256" key="2">
    <source>
        <dbReference type="SAM" id="Phobius"/>
    </source>
</evidence>
<gene>
    <name evidence="3" type="ORF">A33K_15741</name>
</gene>
<keyword evidence="2" id="KW-0472">Membrane</keyword>
<sequence length="86" mass="9599">MKETNRRFGGEANGKARGAPLLSARRMGAPNLYLCFIRAVLAPVLALYPRRASARRRRRAALRDTPFVDEGKNSPVKNFARDSSHC</sequence>
<feature type="transmembrane region" description="Helical" evidence="2">
    <location>
        <begin position="31"/>
        <end position="49"/>
    </location>
</feature>